<dbReference type="KEGG" id="dpi:BN4_20244"/>
<dbReference type="AlphaFoldDB" id="M1WKW5"/>
<dbReference type="EMBL" id="FO203427">
    <property type="protein sequence ID" value="CCH50306.1"/>
    <property type="molecule type" value="Genomic_DNA"/>
</dbReference>
<dbReference type="RefSeq" id="WP_015416348.1">
    <property type="nucleotide sequence ID" value="NC_020409.1"/>
</dbReference>
<reference evidence="2" key="2">
    <citation type="journal article" date="2013" name="Stand. Genomic Sci.">
        <title>Complete genome sequence of Desulfocapsa sulfexigens, a marine deltaproteobacterium specialized in disproportionating inorganic sulfur compounds.</title>
        <authorList>
            <person name="Finster K.W."/>
            <person name="Kjeldsen K.U."/>
            <person name="Kube M."/>
            <person name="Reinhardt R."/>
            <person name="Mussmann M."/>
            <person name="Amann R."/>
            <person name="Schreiber L."/>
        </authorList>
    </citation>
    <scope>NUCLEOTIDE SEQUENCE [LARGE SCALE GENOMIC DNA]</scope>
    <source>
        <strain evidence="2">DSM 10523 / SB164P1</strain>
    </source>
</reference>
<dbReference type="Gene3D" id="2.60.120.10">
    <property type="entry name" value="Jelly Rolls"/>
    <property type="match status" value="1"/>
</dbReference>
<evidence type="ECO:0000313" key="1">
    <source>
        <dbReference type="EMBL" id="CCH50306.1"/>
    </source>
</evidence>
<dbReference type="OrthoDB" id="5465288at2"/>
<dbReference type="SUPFAM" id="SSF51182">
    <property type="entry name" value="RmlC-like cupins"/>
    <property type="match status" value="1"/>
</dbReference>
<keyword evidence="2" id="KW-1185">Reference proteome</keyword>
<evidence type="ECO:0000313" key="2">
    <source>
        <dbReference type="Proteomes" id="UP000011724"/>
    </source>
</evidence>
<name>M1WKW5_PSEP2</name>
<dbReference type="HOGENOM" id="CLU_2381489_0_0_7"/>
<dbReference type="PATRIC" id="fig|879567.3.peg.3323"/>
<protein>
    <submittedName>
        <fullName evidence="1">Cupin 2 conserved barrel domain protein</fullName>
    </submittedName>
</protein>
<reference evidence="1 2" key="1">
    <citation type="journal article" date="2013" name="PLoS ONE">
        <title>The first genomic and proteomic characterization of a deep-sea sulfate reducer: insights into the piezophilic lifestyle of Desulfovibrio piezophilus.</title>
        <authorList>
            <person name="Pradel N."/>
            <person name="Ji B."/>
            <person name="Gimenez G."/>
            <person name="Talla E."/>
            <person name="Lenoble P."/>
            <person name="Garel M."/>
            <person name="Tamburini C."/>
            <person name="Fourquet P."/>
            <person name="Lebrun R."/>
            <person name="Bertin P."/>
            <person name="Denis Y."/>
            <person name="Pophillat M."/>
            <person name="Barbe V."/>
            <person name="Ollivier B."/>
            <person name="Dolla A."/>
        </authorList>
    </citation>
    <scope>NUCLEOTIDE SEQUENCE [LARGE SCALE GENOMIC DNA]</scope>
    <source>
        <strain evidence="2">DSM 10523 / SB164P1</strain>
    </source>
</reference>
<dbReference type="InterPro" id="IPR014710">
    <property type="entry name" value="RmlC-like_jellyroll"/>
</dbReference>
<gene>
    <name evidence="1" type="ordered locus">BN4_20244</name>
</gene>
<sequence length="94" mass="10494">MPDITRVFKGPENDFEVEIVYAGSEDISPKEAHEYVEYIFVAKGSMSLSRSDQPESVIYTAPATVEIPCGVEHVIDVREDGSRLIVIHPDRTDV</sequence>
<dbReference type="InterPro" id="IPR011051">
    <property type="entry name" value="RmlC_Cupin_sf"/>
</dbReference>
<dbReference type="BioCyc" id="DPIE1322246:BN4_RS15445-MONOMER"/>
<dbReference type="Proteomes" id="UP000011724">
    <property type="component" value="Chromosome"/>
</dbReference>
<dbReference type="eggNOG" id="COG1917">
    <property type="taxonomic scope" value="Bacteria"/>
</dbReference>
<organism evidence="1 2">
    <name type="scientific">Pseudodesulfovibrio piezophilus (strain DSM 21447 / JCM 15486 / C1TLV30)</name>
    <name type="common">Desulfovibrio piezophilus</name>
    <dbReference type="NCBI Taxonomy" id="1322246"/>
    <lineage>
        <taxon>Bacteria</taxon>
        <taxon>Pseudomonadati</taxon>
        <taxon>Thermodesulfobacteriota</taxon>
        <taxon>Desulfovibrionia</taxon>
        <taxon>Desulfovibrionales</taxon>
        <taxon>Desulfovibrionaceae</taxon>
    </lineage>
</organism>
<proteinExistence type="predicted"/>
<dbReference type="STRING" id="1322246.BN4_20244"/>
<accession>M1WKW5</accession>